<dbReference type="InterPro" id="IPR006016">
    <property type="entry name" value="UspA"/>
</dbReference>
<dbReference type="OrthoDB" id="9792500at2"/>
<dbReference type="Proteomes" id="UP000054698">
    <property type="component" value="Unassembled WGS sequence"/>
</dbReference>
<evidence type="ECO:0000259" key="3">
    <source>
        <dbReference type="Pfam" id="PF00582"/>
    </source>
</evidence>
<keyword evidence="6" id="KW-1185">Reference proteome</keyword>
<dbReference type="SUPFAM" id="SSF52402">
    <property type="entry name" value="Adenine nucleotide alpha hydrolases-like"/>
    <property type="match status" value="1"/>
</dbReference>
<accession>A0A0W0TGY5</accession>
<evidence type="ECO:0000313" key="7">
    <source>
        <dbReference type="Proteomes" id="UP000251942"/>
    </source>
</evidence>
<dbReference type="GO" id="GO:0005737">
    <property type="term" value="C:cytoplasm"/>
    <property type="evidence" value="ECO:0007669"/>
    <property type="project" value="UniProtKB-SubCell"/>
</dbReference>
<dbReference type="PANTHER" id="PTHR46268:SF15">
    <property type="entry name" value="UNIVERSAL STRESS PROTEIN HP_0031"/>
    <property type="match status" value="1"/>
</dbReference>
<sequence>MLYKKIMVATDGSDLSNNALQEAIQLATDQKAHLRIVYVVDEGFVYHGGPGFDYSLILKAFKDEGQKILDKTAAMVSKQSSIKFDTTLIELNPFQGRVGEVIVEKAKEWPADLLVIGTHGRRGLSHLFLGSVAEQIIRTATMPVLLIRGQST</sequence>
<reference evidence="5 7" key="2">
    <citation type="submission" date="2018-06" db="EMBL/GenBank/DDBJ databases">
        <authorList>
            <consortium name="Pathogen Informatics"/>
            <person name="Doyle S."/>
        </authorList>
    </citation>
    <scope>NUCLEOTIDE SEQUENCE [LARGE SCALE GENOMIC DNA]</scope>
    <source>
        <strain evidence="5 7">NCTC12022</strain>
    </source>
</reference>
<dbReference type="STRING" id="453.Lfee_2491"/>
<evidence type="ECO:0000256" key="2">
    <source>
        <dbReference type="PIRNR" id="PIRNR006276"/>
    </source>
</evidence>
<name>A0A0W0TGY5_9GAMM</name>
<organism evidence="4 6">
    <name type="scientific">Legionella feeleii</name>
    <dbReference type="NCBI Taxonomy" id="453"/>
    <lineage>
        <taxon>Bacteria</taxon>
        <taxon>Pseudomonadati</taxon>
        <taxon>Pseudomonadota</taxon>
        <taxon>Gammaproteobacteria</taxon>
        <taxon>Legionellales</taxon>
        <taxon>Legionellaceae</taxon>
        <taxon>Legionella</taxon>
    </lineage>
</organism>
<evidence type="ECO:0000313" key="6">
    <source>
        <dbReference type="Proteomes" id="UP000054698"/>
    </source>
</evidence>
<dbReference type="PRINTS" id="PR01438">
    <property type="entry name" value="UNVRSLSTRESS"/>
</dbReference>
<comment type="subcellular location">
    <subcellularLocation>
        <location evidence="2">Cytoplasm</location>
    </subcellularLocation>
</comment>
<dbReference type="AlphaFoldDB" id="A0A0W0TGY5"/>
<dbReference type="InterPro" id="IPR006015">
    <property type="entry name" value="Universal_stress_UspA"/>
</dbReference>
<dbReference type="Pfam" id="PF00582">
    <property type="entry name" value="Usp"/>
    <property type="match status" value="1"/>
</dbReference>
<dbReference type="EMBL" id="UASS01000009">
    <property type="protein sequence ID" value="SPX60375.1"/>
    <property type="molecule type" value="Genomic_DNA"/>
</dbReference>
<dbReference type="Proteomes" id="UP000251942">
    <property type="component" value="Unassembled WGS sequence"/>
</dbReference>
<comment type="similarity">
    <text evidence="1 2">Belongs to the universal stress protein A family.</text>
</comment>
<evidence type="ECO:0000256" key="1">
    <source>
        <dbReference type="ARBA" id="ARBA00008791"/>
    </source>
</evidence>
<dbReference type="Gene3D" id="3.40.50.620">
    <property type="entry name" value="HUPs"/>
    <property type="match status" value="1"/>
</dbReference>
<proteinExistence type="inferred from homology"/>
<dbReference type="InterPro" id="IPR014729">
    <property type="entry name" value="Rossmann-like_a/b/a_fold"/>
</dbReference>
<dbReference type="PATRIC" id="fig|453.4.peg.2730"/>
<evidence type="ECO:0000313" key="5">
    <source>
        <dbReference type="EMBL" id="SPX60375.1"/>
    </source>
</evidence>
<keyword evidence="2" id="KW-0963">Cytoplasm</keyword>
<gene>
    <name evidence="5" type="primary">uspA2_2</name>
    <name evidence="4" type="ORF">Lfee_2491</name>
    <name evidence="5" type="ORF">NCTC12022_01099</name>
</gene>
<reference evidence="4 6" key="1">
    <citation type="submission" date="2015-11" db="EMBL/GenBank/DDBJ databases">
        <title>Genomic analysis of 38 Legionella species identifies large and diverse effector repertoires.</title>
        <authorList>
            <person name="Burstein D."/>
            <person name="Amaro F."/>
            <person name="Zusman T."/>
            <person name="Lifshitz Z."/>
            <person name="Cohen O."/>
            <person name="Gilbert J.A."/>
            <person name="Pupko T."/>
            <person name="Shuman H.A."/>
            <person name="Segal G."/>
        </authorList>
    </citation>
    <scope>NUCLEOTIDE SEQUENCE [LARGE SCALE GENOMIC DNA]</scope>
    <source>
        <strain evidence="4 6">WO-44C</strain>
    </source>
</reference>
<protein>
    <recommendedName>
        <fullName evidence="2">Universal stress protein</fullName>
    </recommendedName>
</protein>
<evidence type="ECO:0000313" key="4">
    <source>
        <dbReference type="EMBL" id="KTC94827.1"/>
    </source>
</evidence>
<dbReference type="PIRSF" id="PIRSF006276">
    <property type="entry name" value="UspA"/>
    <property type="match status" value="1"/>
</dbReference>
<dbReference type="EMBL" id="LNYB01000085">
    <property type="protein sequence ID" value="KTC94827.1"/>
    <property type="molecule type" value="Genomic_DNA"/>
</dbReference>
<feature type="domain" description="UspA" evidence="3">
    <location>
        <begin position="3"/>
        <end position="148"/>
    </location>
</feature>
<dbReference type="PANTHER" id="PTHR46268">
    <property type="entry name" value="STRESS RESPONSE PROTEIN NHAX"/>
    <property type="match status" value="1"/>
</dbReference>
<dbReference type="CDD" id="cd00293">
    <property type="entry name" value="USP-like"/>
    <property type="match status" value="1"/>
</dbReference>
<dbReference type="RefSeq" id="WP_058447339.1">
    <property type="nucleotide sequence ID" value="NZ_CAAAHT010000020.1"/>
</dbReference>